<protein>
    <submittedName>
        <fullName evidence="1">Uncharacterized protein</fullName>
    </submittedName>
</protein>
<name>A0A1E3H7A5_9HYPH</name>
<sequence>MIPQASLLAKFLVFAAYHRSRRVEIVAGFQSENPGMSRDEAERIAGIAIAHAEQAWHSVLLIAGMSRAGRAAR</sequence>
<evidence type="ECO:0000313" key="2">
    <source>
        <dbReference type="Proteomes" id="UP000094622"/>
    </source>
</evidence>
<organism evidence="1 2">
    <name type="scientific">Methylobrevis pamukkalensis</name>
    <dbReference type="NCBI Taxonomy" id="1439726"/>
    <lineage>
        <taxon>Bacteria</taxon>
        <taxon>Pseudomonadati</taxon>
        <taxon>Pseudomonadota</taxon>
        <taxon>Alphaproteobacteria</taxon>
        <taxon>Hyphomicrobiales</taxon>
        <taxon>Pleomorphomonadaceae</taxon>
        <taxon>Methylobrevis</taxon>
    </lineage>
</organism>
<gene>
    <name evidence="1" type="ORF">A6302_00500</name>
</gene>
<reference evidence="1 2" key="1">
    <citation type="submission" date="2016-07" db="EMBL/GenBank/DDBJ databases">
        <title>Draft Genome Sequence of Methylobrevis pamukkalensis PK2.</title>
        <authorList>
            <person name="Vasilenko O.V."/>
            <person name="Doronina N.V."/>
            <person name="Shmareva M.N."/>
            <person name="Tarlachkov S.V."/>
            <person name="Mustakhimov I."/>
            <person name="Trotsenko Y.A."/>
        </authorList>
    </citation>
    <scope>NUCLEOTIDE SEQUENCE [LARGE SCALE GENOMIC DNA]</scope>
    <source>
        <strain evidence="1 2">PK2</strain>
    </source>
</reference>
<accession>A0A1E3H7A5</accession>
<comment type="caution">
    <text evidence="1">The sequence shown here is derived from an EMBL/GenBank/DDBJ whole genome shotgun (WGS) entry which is preliminary data.</text>
</comment>
<dbReference type="Proteomes" id="UP000094622">
    <property type="component" value="Unassembled WGS sequence"/>
</dbReference>
<keyword evidence="2" id="KW-1185">Reference proteome</keyword>
<dbReference type="RefSeq" id="WP_069305662.1">
    <property type="nucleotide sequence ID" value="NZ_MCRJ01000006.1"/>
</dbReference>
<evidence type="ECO:0000313" key="1">
    <source>
        <dbReference type="EMBL" id="ODN72202.1"/>
    </source>
</evidence>
<dbReference type="EMBL" id="MCRJ01000006">
    <property type="protein sequence ID" value="ODN72202.1"/>
    <property type="molecule type" value="Genomic_DNA"/>
</dbReference>
<dbReference type="PATRIC" id="fig|1439726.3.peg.527"/>
<dbReference type="AlphaFoldDB" id="A0A1E3H7A5"/>
<proteinExistence type="predicted"/>